<keyword evidence="6 17" id="KW-0812">Transmembrane</keyword>
<keyword evidence="12 17" id="KW-0472">Membrane</keyword>
<dbReference type="InterPro" id="IPR003598">
    <property type="entry name" value="Ig_sub2"/>
</dbReference>
<keyword evidence="14" id="KW-0325">Glycoprotein</keyword>
<feature type="chain" id="PRO_5035865133" description="Platelet endothelial cell adhesion molecule" evidence="18">
    <location>
        <begin position="27"/>
        <end position="661"/>
    </location>
</feature>
<dbReference type="EMBL" id="JAACNH010000003">
    <property type="protein sequence ID" value="KAG8446068.1"/>
    <property type="molecule type" value="Genomic_DNA"/>
</dbReference>
<keyword evidence="21" id="KW-1185">Reference proteome</keyword>
<feature type="non-terminal residue" evidence="20">
    <location>
        <position position="661"/>
    </location>
</feature>
<keyword evidence="8" id="KW-0677">Repeat</keyword>
<evidence type="ECO:0000256" key="12">
    <source>
        <dbReference type="ARBA" id="ARBA00023136"/>
    </source>
</evidence>
<dbReference type="SMART" id="SM00409">
    <property type="entry name" value="IG"/>
    <property type="match status" value="5"/>
</dbReference>
<dbReference type="GO" id="GO:0006955">
    <property type="term" value="P:immune response"/>
    <property type="evidence" value="ECO:0007669"/>
    <property type="project" value="TreeGrafter"/>
</dbReference>
<evidence type="ECO:0000313" key="21">
    <source>
        <dbReference type="Proteomes" id="UP000812440"/>
    </source>
</evidence>
<dbReference type="PANTHER" id="PTHR11481">
    <property type="entry name" value="IMMUNOGLOBULIN FC RECEPTOR"/>
    <property type="match status" value="1"/>
</dbReference>
<dbReference type="InterPro" id="IPR003599">
    <property type="entry name" value="Ig_sub"/>
</dbReference>
<comment type="subcellular location">
    <subcellularLocation>
        <location evidence="2">Cell junction</location>
    </subcellularLocation>
    <subcellularLocation>
        <location evidence="1">Cell membrane</location>
        <topology evidence="1">Single-pass type I membrane protein</topology>
    </subcellularLocation>
    <subcellularLocation>
        <location evidence="3">Membrane raft</location>
    </subcellularLocation>
</comment>
<dbReference type="Pfam" id="PF13927">
    <property type="entry name" value="Ig_3"/>
    <property type="match status" value="1"/>
</dbReference>
<keyword evidence="7 18" id="KW-0732">Signal</keyword>
<evidence type="ECO:0000256" key="8">
    <source>
        <dbReference type="ARBA" id="ARBA00022737"/>
    </source>
</evidence>
<feature type="domain" description="Ig-like" evidence="19">
    <location>
        <begin position="506"/>
        <end position="598"/>
    </location>
</feature>
<dbReference type="GO" id="GO:0009897">
    <property type="term" value="C:external side of plasma membrane"/>
    <property type="evidence" value="ECO:0007669"/>
    <property type="project" value="TreeGrafter"/>
</dbReference>
<protein>
    <recommendedName>
        <fullName evidence="16">Platelet endothelial cell adhesion molecule</fullName>
    </recommendedName>
</protein>
<name>A0A8T2JQJ5_9PIPI</name>
<evidence type="ECO:0000256" key="15">
    <source>
        <dbReference type="ARBA" id="ARBA00023319"/>
    </source>
</evidence>
<evidence type="ECO:0000256" key="11">
    <source>
        <dbReference type="ARBA" id="ARBA00022989"/>
    </source>
</evidence>
<dbReference type="SMART" id="SM00408">
    <property type="entry name" value="IGc2"/>
    <property type="match status" value="3"/>
</dbReference>
<evidence type="ECO:0000256" key="1">
    <source>
        <dbReference type="ARBA" id="ARBA00004251"/>
    </source>
</evidence>
<evidence type="ECO:0000256" key="14">
    <source>
        <dbReference type="ARBA" id="ARBA00023180"/>
    </source>
</evidence>
<dbReference type="AlphaFoldDB" id="A0A8T2JQJ5"/>
<dbReference type="OrthoDB" id="9950534at2759"/>
<feature type="signal peptide" evidence="18">
    <location>
        <begin position="1"/>
        <end position="26"/>
    </location>
</feature>
<dbReference type="Pfam" id="PF07679">
    <property type="entry name" value="I-set"/>
    <property type="match status" value="1"/>
</dbReference>
<dbReference type="Gene3D" id="2.60.40.10">
    <property type="entry name" value="Immunoglobulins"/>
    <property type="match status" value="6"/>
</dbReference>
<proteinExistence type="predicted"/>
<dbReference type="InterPro" id="IPR013098">
    <property type="entry name" value="Ig_I-set"/>
</dbReference>
<keyword evidence="9" id="KW-0130">Cell adhesion</keyword>
<evidence type="ECO:0000256" key="18">
    <source>
        <dbReference type="SAM" id="SignalP"/>
    </source>
</evidence>
<dbReference type="Pfam" id="PF13895">
    <property type="entry name" value="Ig_2"/>
    <property type="match status" value="2"/>
</dbReference>
<evidence type="ECO:0000256" key="7">
    <source>
        <dbReference type="ARBA" id="ARBA00022729"/>
    </source>
</evidence>
<feature type="domain" description="Ig-like" evidence="19">
    <location>
        <begin position="34"/>
        <end position="125"/>
    </location>
</feature>
<evidence type="ECO:0000256" key="6">
    <source>
        <dbReference type="ARBA" id="ARBA00022692"/>
    </source>
</evidence>
<dbReference type="Proteomes" id="UP000812440">
    <property type="component" value="Chromosome 8_10"/>
</dbReference>
<feature type="domain" description="Ig-like" evidence="19">
    <location>
        <begin position="413"/>
        <end position="499"/>
    </location>
</feature>
<feature type="domain" description="Ig-like" evidence="19">
    <location>
        <begin position="230"/>
        <end position="313"/>
    </location>
</feature>
<dbReference type="GO" id="GO:0045121">
    <property type="term" value="C:membrane raft"/>
    <property type="evidence" value="ECO:0007669"/>
    <property type="project" value="UniProtKB-SubCell"/>
</dbReference>
<evidence type="ECO:0000256" key="5">
    <source>
        <dbReference type="ARBA" id="ARBA00022553"/>
    </source>
</evidence>
<reference evidence="20" key="1">
    <citation type="thesis" date="2020" institute="ProQuest LLC" country="789 East Eisenhower Parkway, Ann Arbor, MI, USA">
        <title>Comparative Genomics and Chromosome Evolution.</title>
        <authorList>
            <person name="Mudd A.B."/>
        </authorList>
    </citation>
    <scope>NUCLEOTIDE SEQUENCE</scope>
    <source>
        <strain evidence="20">Female2</strain>
        <tissue evidence="20">Blood</tissue>
    </source>
</reference>
<evidence type="ECO:0000313" key="20">
    <source>
        <dbReference type="EMBL" id="KAG8446068.1"/>
    </source>
</evidence>
<keyword evidence="4" id="KW-1003">Cell membrane</keyword>
<evidence type="ECO:0000256" key="3">
    <source>
        <dbReference type="ARBA" id="ARBA00004285"/>
    </source>
</evidence>
<dbReference type="InterPro" id="IPR007110">
    <property type="entry name" value="Ig-like_dom"/>
</dbReference>
<dbReference type="PROSITE" id="PS50835">
    <property type="entry name" value="IG_LIKE"/>
    <property type="match status" value="5"/>
</dbReference>
<evidence type="ECO:0000259" key="19">
    <source>
        <dbReference type="PROSITE" id="PS50835"/>
    </source>
</evidence>
<dbReference type="InterPro" id="IPR013783">
    <property type="entry name" value="Ig-like_fold"/>
</dbReference>
<keyword evidence="11 17" id="KW-1133">Transmembrane helix</keyword>
<evidence type="ECO:0000256" key="17">
    <source>
        <dbReference type="SAM" id="Phobius"/>
    </source>
</evidence>
<feature type="domain" description="Ig-like" evidence="19">
    <location>
        <begin position="132"/>
        <end position="222"/>
    </location>
</feature>
<keyword evidence="13" id="KW-1015">Disulfide bond</keyword>
<evidence type="ECO:0000256" key="4">
    <source>
        <dbReference type="ARBA" id="ARBA00022475"/>
    </source>
</evidence>
<dbReference type="PANTHER" id="PTHR11481:SF5">
    <property type="entry name" value="PLATELET ENDOTHELIAL CELL ADHESION MOLECULE"/>
    <property type="match status" value="1"/>
</dbReference>
<accession>A0A8T2JQJ5</accession>
<organism evidence="20 21">
    <name type="scientific">Hymenochirus boettgeri</name>
    <name type="common">Congo dwarf clawed frog</name>
    <dbReference type="NCBI Taxonomy" id="247094"/>
    <lineage>
        <taxon>Eukaryota</taxon>
        <taxon>Metazoa</taxon>
        <taxon>Chordata</taxon>
        <taxon>Craniata</taxon>
        <taxon>Vertebrata</taxon>
        <taxon>Euteleostomi</taxon>
        <taxon>Amphibia</taxon>
        <taxon>Batrachia</taxon>
        <taxon>Anura</taxon>
        <taxon>Pipoidea</taxon>
        <taxon>Pipidae</taxon>
        <taxon>Pipinae</taxon>
        <taxon>Hymenochirus</taxon>
    </lineage>
</organism>
<dbReference type="GO" id="GO:0004888">
    <property type="term" value="F:transmembrane signaling receptor activity"/>
    <property type="evidence" value="ECO:0007669"/>
    <property type="project" value="TreeGrafter"/>
</dbReference>
<dbReference type="SUPFAM" id="SSF48726">
    <property type="entry name" value="Immunoglobulin"/>
    <property type="match status" value="5"/>
</dbReference>
<sequence>RDCSNLKTEMDLSVILLCLGLRTLCAQSKSISIDKAHVMVHPTGPVVNGNNLTLTCVADITTSGTFDFRREFTFFKDDEIIYNVTSHKDKETLDLSPARVSKSGDYACEVSAMNKIGRSPKKSIEVTGLSKPNLHISKDSAHQGDKISVTCEAPEEEPPFVFIFYKRQNQTTQERRTRQTNNKSFTVTFIIEEKGILQFECKVILMGVSQVTSEPSEKKMVSVAELFTTPRMDVSPSPTFTEGKNMTVQCSIQTSPFTSDQVEILIQKDKHILASSKTGSVTYSQIATERQTGIYTCKAELGETSKSRSLQVTVTELFPRPLLLSNIPNTMMNYGDGLSINCSVPWMPPNVTNDLVFYLIKDKAKIPLRTGEKFTKSVTEGDSGSYTCEVTISNITKTSYRKFIKVYVSVSTPVLTHRNKSSGMVVLGSTLELKCKSEKGTLPITYSIFRGNELLDTREEMMENKAIFKLIITKEKDSGEYHCQTRNRNTGLPQNSNIVNITIISPIREVELTVIPQSASVEEGKELSLVCAVKNGSLPIDFQFFAKRGSEILLHSYTANKKFHTEMQIMSFSSQNDGVYFCRATNSALQAVDSNSVQVKAVLATWKKWIIVTFVVFILVAAAAICVYFYLERKKKGIRFPIFFFCVRESQVLGASVRYIH</sequence>
<keyword evidence="10" id="KW-0965">Cell junction</keyword>
<dbReference type="InterPro" id="IPR050488">
    <property type="entry name" value="Ig_Fc_receptor"/>
</dbReference>
<evidence type="ECO:0000256" key="2">
    <source>
        <dbReference type="ARBA" id="ARBA00004282"/>
    </source>
</evidence>
<gene>
    <name evidence="20" type="ORF">GDO86_013804</name>
</gene>
<dbReference type="InterPro" id="IPR036179">
    <property type="entry name" value="Ig-like_dom_sf"/>
</dbReference>
<evidence type="ECO:0000256" key="16">
    <source>
        <dbReference type="ARBA" id="ARBA00049765"/>
    </source>
</evidence>
<comment type="caution">
    <text evidence="20">The sequence shown here is derived from an EMBL/GenBank/DDBJ whole genome shotgun (WGS) entry which is preliminary data.</text>
</comment>
<keyword evidence="15" id="KW-0393">Immunoglobulin domain</keyword>
<keyword evidence="5" id="KW-0597">Phosphoprotein</keyword>
<evidence type="ECO:0000256" key="13">
    <source>
        <dbReference type="ARBA" id="ARBA00023157"/>
    </source>
</evidence>
<feature type="transmembrane region" description="Helical" evidence="17">
    <location>
        <begin position="609"/>
        <end position="631"/>
    </location>
</feature>
<dbReference type="GO" id="GO:0070161">
    <property type="term" value="C:anchoring junction"/>
    <property type="evidence" value="ECO:0007669"/>
    <property type="project" value="UniProtKB-SubCell"/>
</dbReference>
<evidence type="ECO:0000256" key="10">
    <source>
        <dbReference type="ARBA" id="ARBA00022949"/>
    </source>
</evidence>
<evidence type="ECO:0000256" key="9">
    <source>
        <dbReference type="ARBA" id="ARBA00022889"/>
    </source>
</evidence>
<dbReference type="GO" id="GO:0007166">
    <property type="term" value="P:cell surface receptor signaling pathway"/>
    <property type="evidence" value="ECO:0007669"/>
    <property type="project" value="TreeGrafter"/>
</dbReference>
<dbReference type="GO" id="GO:0098742">
    <property type="term" value="P:cell-cell adhesion via plasma-membrane adhesion molecules"/>
    <property type="evidence" value="ECO:0007669"/>
    <property type="project" value="TreeGrafter"/>
</dbReference>